<accession>A0A5A7SKK7</accession>
<reference evidence="3 4" key="1">
    <citation type="submission" date="2019-08" db="EMBL/GenBank/DDBJ databases">
        <title>Draft genome sequences of two oriental melons (Cucumis melo L. var makuwa).</title>
        <authorList>
            <person name="Kwon S.-Y."/>
        </authorList>
    </citation>
    <scope>NUCLEOTIDE SEQUENCE [LARGE SCALE GENOMIC DNA]</scope>
    <source>
        <strain evidence="4">cv. Chang Bougi</strain>
        <strain evidence="3">cv. SW 3</strain>
        <tissue evidence="1">Leaf</tissue>
    </source>
</reference>
<comment type="caution">
    <text evidence="1">The sequence shown here is derived from an EMBL/GenBank/DDBJ whole genome shotgun (WGS) entry which is preliminary data.</text>
</comment>
<dbReference type="Proteomes" id="UP000321947">
    <property type="component" value="Unassembled WGS sequence"/>
</dbReference>
<protein>
    <submittedName>
        <fullName evidence="1">Uncharacterized protein</fullName>
    </submittedName>
</protein>
<organism evidence="1 3">
    <name type="scientific">Cucumis melo var. makuwa</name>
    <name type="common">Oriental melon</name>
    <dbReference type="NCBI Taxonomy" id="1194695"/>
    <lineage>
        <taxon>Eukaryota</taxon>
        <taxon>Viridiplantae</taxon>
        <taxon>Streptophyta</taxon>
        <taxon>Embryophyta</taxon>
        <taxon>Tracheophyta</taxon>
        <taxon>Spermatophyta</taxon>
        <taxon>Magnoliopsida</taxon>
        <taxon>eudicotyledons</taxon>
        <taxon>Gunneridae</taxon>
        <taxon>Pentapetalae</taxon>
        <taxon>rosids</taxon>
        <taxon>fabids</taxon>
        <taxon>Cucurbitales</taxon>
        <taxon>Cucurbitaceae</taxon>
        <taxon>Benincaseae</taxon>
        <taxon>Cucumis</taxon>
    </lineage>
</organism>
<evidence type="ECO:0000313" key="2">
    <source>
        <dbReference type="EMBL" id="TYK30711.1"/>
    </source>
</evidence>
<evidence type="ECO:0000313" key="1">
    <source>
        <dbReference type="EMBL" id="KAA0026244.1"/>
    </source>
</evidence>
<dbReference type="AlphaFoldDB" id="A0A5A7SKK7"/>
<proteinExistence type="predicted"/>
<dbReference type="EMBL" id="SSTD01000240">
    <property type="protein sequence ID" value="TYK30711.1"/>
    <property type="molecule type" value="Genomic_DNA"/>
</dbReference>
<dbReference type="InterPro" id="IPR004242">
    <property type="entry name" value="Transposase_21"/>
</dbReference>
<evidence type="ECO:0000313" key="4">
    <source>
        <dbReference type="Proteomes" id="UP000321947"/>
    </source>
</evidence>
<sequence length="110" mass="13027">MRVSTIVYCIERSLSIYNIVQLVGASEMRWHKDRRVEMEDVLRHLANVEGWKHFDSDYLEFALDPRNVCLALTSNGFNLFGHMSTAYSMQPMVLIPYNFRPWKFMKDSNF</sequence>
<dbReference type="Proteomes" id="UP000321393">
    <property type="component" value="Unassembled WGS sequence"/>
</dbReference>
<gene>
    <name evidence="2" type="ORF">E5676_scaffold343G00360</name>
    <name evidence="1" type="ORF">E6C27_scaffold19G002310</name>
</gene>
<dbReference type="EMBL" id="SSTE01022979">
    <property type="protein sequence ID" value="KAA0026244.1"/>
    <property type="molecule type" value="Genomic_DNA"/>
</dbReference>
<evidence type="ECO:0000313" key="3">
    <source>
        <dbReference type="Proteomes" id="UP000321393"/>
    </source>
</evidence>
<dbReference type="Pfam" id="PF02992">
    <property type="entry name" value="Transposase_21"/>
    <property type="match status" value="1"/>
</dbReference>
<name>A0A5A7SKK7_CUCMM</name>